<dbReference type="Proteomes" id="UP000000763">
    <property type="component" value="Chromosome 2"/>
</dbReference>
<organism evidence="1 2">
    <name type="scientific">Oryza sativa subsp. japonica</name>
    <name type="common">Rice</name>
    <dbReference type="NCBI Taxonomy" id="39947"/>
    <lineage>
        <taxon>Eukaryota</taxon>
        <taxon>Viridiplantae</taxon>
        <taxon>Streptophyta</taxon>
        <taxon>Embryophyta</taxon>
        <taxon>Tracheophyta</taxon>
        <taxon>Spermatophyta</taxon>
        <taxon>Magnoliopsida</taxon>
        <taxon>Liliopsida</taxon>
        <taxon>Poales</taxon>
        <taxon>Poaceae</taxon>
        <taxon>BOP clade</taxon>
        <taxon>Oryzoideae</taxon>
        <taxon>Oryzeae</taxon>
        <taxon>Oryzinae</taxon>
        <taxon>Oryza</taxon>
        <taxon>Oryza sativa</taxon>
    </lineage>
</organism>
<accession>Q6K1T9</accession>
<evidence type="ECO:0000313" key="2">
    <source>
        <dbReference type="Proteomes" id="UP000000763"/>
    </source>
</evidence>
<evidence type="ECO:0000313" key="1">
    <source>
        <dbReference type="EMBL" id="BAD22511.1"/>
    </source>
</evidence>
<reference evidence="2" key="2">
    <citation type="journal article" date="2008" name="Nucleic Acids Res.">
        <title>The rice annotation project database (RAP-DB): 2008 update.</title>
        <authorList>
            <consortium name="The rice annotation project (RAP)"/>
        </authorList>
    </citation>
    <scope>GENOME REANNOTATION</scope>
    <source>
        <strain evidence="2">cv. Nipponbare</strain>
    </source>
</reference>
<proteinExistence type="predicted"/>
<protein>
    <submittedName>
        <fullName evidence="1">Uncharacterized protein</fullName>
    </submittedName>
</protein>
<dbReference type="AlphaFoldDB" id="Q6K1T9"/>
<dbReference type="EMBL" id="AP006457">
    <property type="protein sequence ID" value="BAD22511.1"/>
    <property type="molecule type" value="Genomic_DNA"/>
</dbReference>
<sequence length="53" mass="6179">MSRFPSIRADETYNGCSTINMQKAANNTDLLMLQDVVKQLYRTKFDVKMVTYQ</sequence>
<gene>
    <name evidence="1" type="primary">OSJNBa0038P01.34</name>
</gene>
<name>Q6K1T9_ORYSJ</name>
<reference evidence="2" key="1">
    <citation type="journal article" date="2005" name="Nature">
        <title>The map-based sequence of the rice genome.</title>
        <authorList>
            <consortium name="International rice genome sequencing project (IRGSP)"/>
            <person name="Matsumoto T."/>
            <person name="Wu J."/>
            <person name="Kanamori H."/>
            <person name="Katayose Y."/>
            <person name="Fujisawa M."/>
            <person name="Namiki N."/>
            <person name="Mizuno H."/>
            <person name="Yamamoto K."/>
            <person name="Antonio B.A."/>
            <person name="Baba T."/>
            <person name="Sakata K."/>
            <person name="Nagamura Y."/>
            <person name="Aoki H."/>
            <person name="Arikawa K."/>
            <person name="Arita K."/>
            <person name="Bito T."/>
            <person name="Chiden Y."/>
            <person name="Fujitsuka N."/>
            <person name="Fukunaka R."/>
            <person name="Hamada M."/>
            <person name="Harada C."/>
            <person name="Hayashi A."/>
            <person name="Hijishita S."/>
            <person name="Honda M."/>
            <person name="Hosokawa S."/>
            <person name="Ichikawa Y."/>
            <person name="Idonuma A."/>
            <person name="Iijima M."/>
            <person name="Ikeda M."/>
            <person name="Ikeno M."/>
            <person name="Ito K."/>
            <person name="Ito S."/>
            <person name="Ito T."/>
            <person name="Ito Y."/>
            <person name="Ito Y."/>
            <person name="Iwabuchi A."/>
            <person name="Kamiya K."/>
            <person name="Karasawa W."/>
            <person name="Kurita K."/>
            <person name="Katagiri S."/>
            <person name="Kikuta A."/>
            <person name="Kobayashi H."/>
            <person name="Kobayashi N."/>
            <person name="Machita K."/>
            <person name="Maehara T."/>
            <person name="Masukawa M."/>
            <person name="Mizubayashi T."/>
            <person name="Mukai Y."/>
            <person name="Nagasaki H."/>
            <person name="Nagata Y."/>
            <person name="Naito S."/>
            <person name="Nakashima M."/>
            <person name="Nakama Y."/>
            <person name="Nakamichi Y."/>
            <person name="Nakamura M."/>
            <person name="Meguro A."/>
            <person name="Negishi M."/>
            <person name="Ohta I."/>
            <person name="Ohta T."/>
            <person name="Okamoto M."/>
            <person name="Ono N."/>
            <person name="Saji S."/>
            <person name="Sakaguchi M."/>
            <person name="Sakai K."/>
            <person name="Shibata M."/>
            <person name="Shimokawa T."/>
            <person name="Song J."/>
            <person name="Takazaki Y."/>
            <person name="Terasawa K."/>
            <person name="Tsugane M."/>
            <person name="Tsuji K."/>
            <person name="Ueda S."/>
            <person name="Waki K."/>
            <person name="Yamagata H."/>
            <person name="Yamamoto M."/>
            <person name="Yamamoto S."/>
            <person name="Yamane H."/>
            <person name="Yoshiki S."/>
            <person name="Yoshihara R."/>
            <person name="Yukawa K."/>
            <person name="Zhong H."/>
            <person name="Yano M."/>
            <person name="Yuan Q."/>
            <person name="Ouyang S."/>
            <person name="Liu J."/>
            <person name="Jones K.M."/>
            <person name="Gansberger K."/>
            <person name="Moffat K."/>
            <person name="Hill J."/>
            <person name="Bera J."/>
            <person name="Fadrosh D."/>
            <person name="Jin S."/>
            <person name="Johri S."/>
            <person name="Kim M."/>
            <person name="Overton L."/>
            <person name="Reardon M."/>
            <person name="Tsitrin T."/>
            <person name="Vuong H."/>
            <person name="Weaver B."/>
            <person name="Ciecko A."/>
            <person name="Tallon L."/>
            <person name="Jackson J."/>
            <person name="Pai G."/>
            <person name="Aken S.V."/>
            <person name="Utterback T."/>
            <person name="Reidmuller S."/>
            <person name="Feldblyum T."/>
            <person name="Hsiao J."/>
            <person name="Zismann V."/>
            <person name="Iobst S."/>
            <person name="de Vazeille A.R."/>
            <person name="Buell C.R."/>
            <person name="Ying K."/>
            <person name="Li Y."/>
            <person name="Lu T."/>
            <person name="Huang Y."/>
            <person name="Zhao Q."/>
            <person name="Feng Q."/>
            <person name="Zhang L."/>
            <person name="Zhu J."/>
            <person name="Weng Q."/>
            <person name="Mu J."/>
            <person name="Lu Y."/>
            <person name="Fan D."/>
            <person name="Liu Y."/>
            <person name="Guan J."/>
            <person name="Zhang Y."/>
            <person name="Yu S."/>
            <person name="Liu X."/>
            <person name="Zhang Y."/>
            <person name="Hong G."/>
            <person name="Han B."/>
            <person name="Choisne N."/>
            <person name="Demange N."/>
            <person name="Orjeda G."/>
            <person name="Samain S."/>
            <person name="Cattolico L."/>
            <person name="Pelletier E."/>
            <person name="Couloux A."/>
            <person name="Segurens B."/>
            <person name="Wincker P."/>
            <person name="D'Hont A."/>
            <person name="Scarpelli C."/>
            <person name="Weissenbach J."/>
            <person name="Salanoubat M."/>
            <person name="Quetier F."/>
            <person name="Yu Y."/>
            <person name="Kim H.R."/>
            <person name="Rambo T."/>
            <person name="Currie J."/>
            <person name="Collura K."/>
            <person name="Luo M."/>
            <person name="Yang T."/>
            <person name="Ammiraju J.S.S."/>
            <person name="Engler F."/>
            <person name="Soderlund C."/>
            <person name="Wing R.A."/>
            <person name="Palmer L.E."/>
            <person name="de la Bastide M."/>
            <person name="Spiegel L."/>
            <person name="Nascimento L."/>
            <person name="Zutavern T."/>
            <person name="O'Shaughnessy A."/>
            <person name="Dike S."/>
            <person name="Dedhia N."/>
            <person name="Preston R."/>
            <person name="Balija V."/>
            <person name="McCombie W.R."/>
            <person name="Chow T."/>
            <person name="Chen H."/>
            <person name="Chung M."/>
            <person name="Chen C."/>
            <person name="Shaw J."/>
            <person name="Wu H."/>
            <person name="Hsiao K."/>
            <person name="Chao Y."/>
            <person name="Chu M."/>
            <person name="Cheng C."/>
            <person name="Hour A."/>
            <person name="Lee P."/>
            <person name="Lin S."/>
            <person name="Lin Y."/>
            <person name="Liou J."/>
            <person name="Liu S."/>
            <person name="Hsing Y."/>
            <person name="Raghuvanshi S."/>
            <person name="Mohanty A."/>
            <person name="Bharti A.K."/>
            <person name="Gaur A."/>
            <person name="Gupta V."/>
            <person name="Kumar D."/>
            <person name="Ravi V."/>
            <person name="Vij S."/>
            <person name="Kapur A."/>
            <person name="Khurana P."/>
            <person name="Khurana P."/>
            <person name="Khurana J.P."/>
            <person name="Tyagi A.K."/>
            <person name="Gaikwad K."/>
            <person name="Singh A."/>
            <person name="Dalal V."/>
            <person name="Srivastava S."/>
            <person name="Dixit A."/>
            <person name="Pal A.K."/>
            <person name="Ghazi I.A."/>
            <person name="Yadav M."/>
            <person name="Pandit A."/>
            <person name="Bhargava A."/>
            <person name="Sureshbabu K."/>
            <person name="Batra K."/>
            <person name="Sharma T.R."/>
            <person name="Mohapatra T."/>
            <person name="Singh N.K."/>
            <person name="Messing J."/>
            <person name="Nelson A.B."/>
            <person name="Fuks G."/>
            <person name="Kavchok S."/>
            <person name="Keizer G."/>
            <person name="Linton E."/>
            <person name="Llaca V."/>
            <person name="Song R."/>
            <person name="Tanyolac B."/>
            <person name="Young S."/>
            <person name="Ho-Il K."/>
            <person name="Hahn J.H."/>
            <person name="Sangsakoo G."/>
            <person name="Vanavichit A."/>
            <person name="de Mattos Luiz.A.T."/>
            <person name="Zimmer P.D."/>
            <person name="Malone G."/>
            <person name="Dellagostin O."/>
            <person name="de Oliveira A.C."/>
            <person name="Bevan M."/>
            <person name="Bancroft I."/>
            <person name="Minx P."/>
            <person name="Cordum H."/>
            <person name="Wilson R."/>
            <person name="Cheng Z."/>
            <person name="Jin W."/>
            <person name="Jiang J."/>
            <person name="Leong S.A."/>
            <person name="Iwama H."/>
            <person name="Gojobori T."/>
            <person name="Itoh T."/>
            <person name="Niimura Y."/>
            <person name="Fujii Y."/>
            <person name="Habara T."/>
            <person name="Sakai H."/>
            <person name="Sato Y."/>
            <person name="Wilson G."/>
            <person name="Kumar K."/>
            <person name="McCouch S."/>
            <person name="Juretic N."/>
            <person name="Hoen D."/>
            <person name="Wright S."/>
            <person name="Bruskiewich R."/>
            <person name="Bureau T."/>
            <person name="Miyao A."/>
            <person name="Hirochika H."/>
            <person name="Nishikawa T."/>
            <person name="Kadowaki K."/>
            <person name="Sugiura M."/>
            <person name="Burr B."/>
            <person name="Sasaki T."/>
        </authorList>
    </citation>
    <scope>NUCLEOTIDE SEQUENCE [LARGE SCALE GENOMIC DNA]</scope>
    <source>
        <strain evidence="2">cv. Nipponbare</strain>
    </source>
</reference>